<dbReference type="GO" id="GO:0034517">
    <property type="term" value="P:ribophagy"/>
    <property type="evidence" value="ECO:0007669"/>
    <property type="project" value="TreeGrafter"/>
</dbReference>
<keyword evidence="2" id="KW-0175">Coiled coil</keyword>
<evidence type="ECO:0000313" key="5">
    <source>
        <dbReference type="EMBL" id="CAF4121282.1"/>
    </source>
</evidence>
<dbReference type="Proteomes" id="UP000663889">
    <property type="component" value="Unassembled WGS sequence"/>
</dbReference>
<dbReference type="PANTHER" id="PTHR13222:SF1">
    <property type="entry name" value="RB1-INDUCIBLE COILED-COIL PROTEIN 1"/>
    <property type="match status" value="1"/>
</dbReference>
<protein>
    <recommendedName>
        <fullName evidence="3">Autophagy-related protein 11 C-terminal domain-containing protein</fullName>
    </recommendedName>
</protein>
<reference evidence="4" key="1">
    <citation type="submission" date="2021-02" db="EMBL/GenBank/DDBJ databases">
        <authorList>
            <person name="Nowell W R."/>
        </authorList>
    </citation>
    <scope>NUCLEOTIDE SEQUENCE</scope>
</reference>
<sequence length="103" mass="11553">VRKQKQNFNQQINNNTNVIDSISIDNGKNSTNIPSLINTSMINSTLIGNNGLNPSTTPFLGQVTDKEYCQAKKPNNRFNVQLGTKFYRVRVKPWKPTISSSPN</sequence>
<name>A0A815VJL0_9BILA</name>
<keyword evidence="1" id="KW-0072">Autophagy</keyword>
<gene>
    <name evidence="5" type="ORF">FNK824_LOCUS32313</name>
    <name evidence="4" type="ORF">SEV965_LOCUS37427</name>
</gene>
<dbReference type="AlphaFoldDB" id="A0A815VJL0"/>
<dbReference type="InterPro" id="IPR019460">
    <property type="entry name" value="Atg11_C"/>
</dbReference>
<dbReference type="GO" id="GO:0034045">
    <property type="term" value="C:phagophore assembly site membrane"/>
    <property type="evidence" value="ECO:0007669"/>
    <property type="project" value="TreeGrafter"/>
</dbReference>
<evidence type="ECO:0000256" key="2">
    <source>
        <dbReference type="ARBA" id="ARBA00023054"/>
    </source>
</evidence>
<organism evidence="4 6">
    <name type="scientific">Rotaria sordida</name>
    <dbReference type="NCBI Taxonomy" id="392033"/>
    <lineage>
        <taxon>Eukaryota</taxon>
        <taxon>Metazoa</taxon>
        <taxon>Spiralia</taxon>
        <taxon>Gnathifera</taxon>
        <taxon>Rotifera</taxon>
        <taxon>Eurotatoria</taxon>
        <taxon>Bdelloidea</taxon>
        <taxon>Philodinida</taxon>
        <taxon>Philodinidae</taxon>
        <taxon>Rotaria</taxon>
    </lineage>
</organism>
<accession>A0A815VJL0</accession>
<evidence type="ECO:0000313" key="4">
    <source>
        <dbReference type="EMBL" id="CAF1529135.1"/>
    </source>
</evidence>
<evidence type="ECO:0000256" key="1">
    <source>
        <dbReference type="ARBA" id="ARBA00023006"/>
    </source>
</evidence>
<dbReference type="GO" id="GO:1990316">
    <property type="term" value="C:Atg1/ULK1 kinase complex"/>
    <property type="evidence" value="ECO:0007669"/>
    <property type="project" value="TreeGrafter"/>
</dbReference>
<dbReference type="InterPro" id="IPR040040">
    <property type="entry name" value="ATG11"/>
</dbReference>
<feature type="non-terminal residue" evidence="4">
    <location>
        <position position="1"/>
    </location>
</feature>
<feature type="domain" description="Autophagy-related protein 11 C-terminal" evidence="3">
    <location>
        <begin position="59"/>
        <end position="92"/>
    </location>
</feature>
<dbReference type="GO" id="GO:0060090">
    <property type="term" value="F:molecular adaptor activity"/>
    <property type="evidence" value="ECO:0007669"/>
    <property type="project" value="TreeGrafter"/>
</dbReference>
<dbReference type="Pfam" id="PF10377">
    <property type="entry name" value="ATG11"/>
    <property type="match status" value="1"/>
</dbReference>
<dbReference type="GO" id="GO:0019901">
    <property type="term" value="F:protein kinase binding"/>
    <property type="evidence" value="ECO:0007669"/>
    <property type="project" value="TreeGrafter"/>
</dbReference>
<dbReference type="EMBL" id="CAJNOU010007722">
    <property type="protein sequence ID" value="CAF1529135.1"/>
    <property type="molecule type" value="Genomic_DNA"/>
</dbReference>
<dbReference type="GO" id="GO:0000045">
    <property type="term" value="P:autophagosome assembly"/>
    <property type="evidence" value="ECO:0007669"/>
    <property type="project" value="InterPro"/>
</dbReference>
<dbReference type="EMBL" id="CAJOBE010011002">
    <property type="protein sequence ID" value="CAF4121282.1"/>
    <property type="molecule type" value="Genomic_DNA"/>
</dbReference>
<dbReference type="GO" id="GO:0061709">
    <property type="term" value="P:reticulophagy"/>
    <property type="evidence" value="ECO:0007669"/>
    <property type="project" value="TreeGrafter"/>
</dbReference>
<proteinExistence type="predicted"/>
<evidence type="ECO:0000259" key="3">
    <source>
        <dbReference type="Pfam" id="PF10377"/>
    </source>
</evidence>
<dbReference type="GO" id="GO:0061723">
    <property type="term" value="P:glycophagy"/>
    <property type="evidence" value="ECO:0007669"/>
    <property type="project" value="TreeGrafter"/>
</dbReference>
<dbReference type="GO" id="GO:0034727">
    <property type="term" value="P:piecemeal microautophagy of the nucleus"/>
    <property type="evidence" value="ECO:0007669"/>
    <property type="project" value="TreeGrafter"/>
</dbReference>
<evidence type="ECO:0000313" key="6">
    <source>
        <dbReference type="Proteomes" id="UP000663889"/>
    </source>
</evidence>
<dbReference type="PANTHER" id="PTHR13222">
    <property type="entry name" value="RB1-INDUCIBLE COILED-COIL"/>
    <property type="match status" value="1"/>
</dbReference>
<comment type="caution">
    <text evidence="4">The sequence shown here is derived from an EMBL/GenBank/DDBJ whole genome shotgun (WGS) entry which is preliminary data.</text>
</comment>
<dbReference type="Proteomes" id="UP000663874">
    <property type="component" value="Unassembled WGS sequence"/>
</dbReference>
<dbReference type="GO" id="GO:0000422">
    <property type="term" value="P:autophagy of mitochondrion"/>
    <property type="evidence" value="ECO:0007669"/>
    <property type="project" value="TreeGrafter"/>
</dbReference>